<evidence type="ECO:0000256" key="11">
    <source>
        <dbReference type="PROSITE-ProRule" id="PRU01360"/>
    </source>
</evidence>
<keyword evidence="8 12" id="KW-0798">TonB box</keyword>
<dbReference type="InterPro" id="IPR036942">
    <property type="entry name" value="Beta-barrel_TonB_sf"/>
</dbReference>
<comment type="similarity">
    <text evidence="11 12">Belongs to the TonB-dependent receptor family.</text>
</comment>
<evidence type="ECO:0000256" key="6">
    <source>
        <dbReference type="ARBA" id="ARBA00023004"/>
    </source>
</evidence>
<dbReference type="PROSITE" id="PS52016">
    <property type="entry name" value="TONB_DEPENDENT_REC_3"/>
    <property type="match status" value="1"/>
</dbReference>
<evidence type="ECO:0000256" key="3">
    <source>
        <dbReference type="ARBA" id="ARBA00022452"/>
    </source>
</evidence>
<evidence type="ECO:0000256" key="9">
    <source>
        <dbReference type="ARBA" id="ARBA00023136"/>
    </source>
</evidence>
<feature type="domain" description="TonB-dependent receptor plug" evidence="14">
    <location>
        <begin position="54"/>
        <end position="165"/>
    </location>
</feature>
<dbReference type="Pfam" id="PF07715">
    <property type="entry name" value="Plug"/>
    <property type="match status" value="1"/>
</dbReference>
<evidence type="ECO:0000313" key="15">
    <source>
        <dbReference type="EMBL" id="QIB66913.1"/>
    </source>
</evidence>
<evidence type="ECO:0000256" key="7">
    <source>
        <dbReference type="ARBA" id="ARBA00023065"/>
    </source>
</evidence>
<evidence type="ECO:0000256" key="2">
    <source>
        <dbReference type="ARBA" id="ARBA00022448"/>
    </source>
</evidence>
<keyword evidence="4" id="KW-0410">Iron transport</keyword>
<evidence type="ECO:0000313" key="16">
    <source>
        <dbReference type="Proteomes" id="UP000477680"/>
    </source>
</evidence>
<evidence type="ECO:0000256" key="10">
    <source>
        <dbReference type="ARBA" id="ARBA00023237"/>
    </source>
</evidence>
<sequence length="741" mass="81615">MQKIREKIIMKTRSPFAHSTLVLGIMTAMGTTVAGQAAQLEEVMVTAQKKTESLQDTPVAVTALSSDELQTFSIQSSQDLMQVVPSLQVSTQTAGDGGGSATYFLRGMGQQRSGNGSEPAVSLYIDDIYYPTIQGAMFQLVDFEQVEVLRGPQGTLFGRNSIGGAIRYSSVKPGEEFGGRLQLNAGEYNRLDVVGAVNIPVTDRFKLRLSGGRLDRDGFVDYQQRSGKAGAQETSLIKLQARYEPTDTLTLDFSADYLEDELDGFAYTVPNVNASAVFPFVYNLSAPPAQRYTGDYASDCFFCQYGDYGSQANGQEREEFSKNETQSINFIATWDVSDRVTLKSLTGYFDVASDSFTDIDGSPWQVLDRVNTQEIESFSEELQLTYDNGDNFHLTGGLYYFESERDTQILSALFAVPLGVSVRAYDKLETTSIAAFLQGSYDITQDLNIIVGYRVNRDEKDIAIESGAVAVGSDSDSWNSNVFNAKLSYHLTPDIMAYGSVSEGFRGGGYNPATIPASGGERAFTTFDPEDLLSYEAGLRMTLLDGALRLNPTVFLMEWDNVQVQRVIGADIQLQNVGDAELKGGELELQYLPTDSLLVYANAAYLDARYTDVYQEDPNAVDRDSPFQRAPQWTFAAGATYTLHLGTGATIDTTVSYNHQDEQWSTPTNSDRLLLPSYDIWNARMSYISPDQSVEVALFVTNLTDEEYAVGGVDYSVQTAGPQHYDIGRPREWGASLTYNF</sequence>
<keyword evidence="15" id="KW-0675">Receptor</keyword>
<evidence type="ECO:0000259" key="13">
    <source>
        <dbReference type="Pfam" id="PF00593"/>
    </source>
</evidence>
<dbReference type="EMBL" id="CP048711">
    <property type="protein sequence ID" value="QIB66913.1"/>
    <property type="molecule type" value="Genomic_DNA"/>
</dbReference>
<dbReference type="SUPFAM" id="SSF56935">
    <property type="entry name" value="Porins"/>
    <property type="match status" value="1"/>
</dbReference>
<evidence type="ECO:0000256" key="4">
    <source>
        <dbReference type="ARBA" id="ARBA00022496"/>
    </source>
</evidence>
<accession>A0A6C0U4Y8</accession>
<dbReference type="GO" id="GO:0006826">
    <property type="term" value="P:iron ion transport"/>
    <property type="evidence" value="ECO:0007669"/>
    <property type="project" value="UniProtKB-KW"/>
</dbReference>
<keyword evidence="2 11" id="KW-0813">Transport</keyword>
<dbReference type="AlphaFoldDB" id="A0A6C0U4Y8"/>
<dbReference type="Pfam" id="PF00593">
    <property type="entry name" value="TonB_dep_Rec_b-barrel"/>
    <property type="match status" value="1"/>
</dbReference>
<keyword evidence="5 11" id="KW-0812">Transmembrane</keyword>
<protein>
    <submittedName>
        <fullName evidence="15">TonB-dependent receptor</fullName>
    </submittedName>
</protein>
<keyword evidence="16" id="KW-1185">Reference proteome</keyword>
<comment type="subcellular location">
    <subcellularLocation>
        <location evidence="1 11">Cell outer membrane</location>
        <topology evidence="1 11">Multi-pass membrane protein</topology>
    </subcellularLocation>
</comment>
<organism evidence="15 16">
    <name type="scientific">Kineobactrum salinum</name>
    <dbReference type="NCBI Taxonomy" id="2708301"/>
    <lineage>
        <taxon>Bacteria</taxon>
        <taxon>Pseudomonadati</taxon>
        <taxon>Pseudomonadota</taxon>
        <taxon>Gammaproteobacteria</taxon>
        <taxon>Cellvibrionales</taxon>
        <taxon>Halieaceae</taxon>
        <taxon>Kineobactrum</taxon>
    </lineage>
</organism>
<proteinExistence type="inferred from homology"/>
<name>A0A6C0U4Y8_9GAMM</name>
<keyword evidence="10 11" id="KW-0998">Cell outer membrane</keyword>
<evidence type="ECO:0000256" key="1">
    <source>
        <dbReference type="ARBA" id="ARBA00004571"/>
    </source>
</evidence>
<evidence type="ECO:0000259" key="14">
    <source>
        <dbReference type="Pfam" id="PF07715"/>
    </source>
</evidence>
<dbReference type="PANTHER" id="PTHR32552:SF81">
    <property type="entry name" value="TONB-DEPENDENT OUTER MEMBRANE RECEPTOR"/>
    <property type="match status" value="1"/>
</dbReference>
<dbReference type="InterPro" id="IPR012910">
    <property type="entry name" value="Plug_dom"/>
</dbReference>
<dbReference type="PANTHER" id="PTHR32552">
    <property type="entry name" value="FERRICHROME IRON RECEPTOR-RELATED"/>
    <property type="match status" value="1"/>
</dbReference>
<dbReference type="Gene3D" id="2.40.170.20">
    <property type="entry name" value="TonB-dependent receptor, beta-barrel domain"/>
    <property type="match status" value="1"/>
</dbReference>
<keyword evidence="7" id="KW-0406">Ion transport</keyword>
<dbReference type="RefSeq" id="WP_163496343.1">
    <property type="nucleotide sequence ID" value="NZ_CP048711.1"/>
</dbReference>
<keyword evidence="3 11" id="KW-1134">Transmembrane beta strand</keyword>
<gene>
    <name evidence="15" type="ORF">G3T16_17470</name>
</gene>
<feature type="domain" description="TonB-dependent receptor-like beta-barrel" evidence="13">
    <location>
        <begin position="296"/>
        <end position="703"/>
    </location>
</feature>
<evidence type="ECO:0000256" key="8">
    <source>
        <dbReference type="ARBA" id="ARBA00023077"/>
    </source>
</evidence>
<evidence type="ECO:0000256" key="12">
    <source>
        <dbReference type="RuleBase" id="RU003357"/>
    </source>
</evidence>
<dbReference type="Proteomes" id="UP000477680">
    <property type="component" value="Chromosome"/>
</dbReference>
<reference evidence="15 16" key="1">
    <citation type="submission" date="2020-02" db="EMBL/GenBank/DDBJ databases">
        <title>Genome sequencing for Kineobactrum sp. M2.</title>
        <authorList>
            <person name="Park S.-J."/>
        </authorList>
    </citation>
    <scope>NUCLEOTIDE SEQUENCE [LARGE SCALE GENOMIC DNA]</scope>
    <source>
        <strain evidence="15 16">M2</strain>
    </source>
</reference>
<keyword evidence="9 11" id="KW-0472">Membrane</keyword>
<dbReference type="CDD" id="cd01347">
    <property type="entry name" value="ligand_gated_channel"/>
    <property type="match status" value="1"/>
</dbReference>
<keyword evidence="6" id="KW-0408">Iron</keyword>
<dbReference type="InterPro" id="IPR039426">
    <property type="entry name" value="TonB-dep_rcpt-like"/>
</dbReference>
<evidence type="ECO:0000256" key="5">
    <source>
        <dbReference type="ARBA" id="ARBA00022692"/>
    </source>
</evidence>
<dbReference type="KEGG" id="kim:G3T16_17470"/>
<dbReference type="InterPro" id="IPR000531">
    <property type="entry name" value="Beta-barrel_TonB"/>
</dbReference>
<dbReference type="GO" id="GO:0009279">
    <property type="term" value="C:cell outer membrane"/>
    <property type="evidence" value="ECO:0007669"/>
    <property type="project" value="UniProtKB-SubCell"/>
</dbReference>